<keyword evidence="2" id="KW-1133">Transmembrane helix</keyword>
<accession>F0NY39</accession>
<sequence length="319" mass="35322">MSNNKKYESLNEIVFENRNKEYGAYQLRKNEDNALLRALLRGSVVILILAGVVWFANSDLLSNQREENVVEVNLEDVTMPEVPEEEEEVVEPEPEPEPEPEIQQNHYQEETAQVKMIIPEPKKEAKVEATIPDVKAIENKDISYFDREGKESKSQTGGGEVNLDPDAGKNTKQVPKNDSKTDGGGAPTTVTARTAAIMAIYPGCEREARKGKEAAQACLNRRLAADIGDELQDFTSIAESKGINVANAKLNFQIDTQGRIVKIEPAAGSEANLGPEAKKALQRITDRQQRRGKTIVPAKTEDGRPAILNFSIPVRFQLQ</sequence>
<evidence type="ECO:0000313" key="3">
    <source>
        <dbReference type="EMBL" id="ADX67030.1"/>
    </source>
</evidence>
<dbReference type="STRING" id="865938.Weevi_0308"/>
<dbReference type="KEGG" id="wvi:Weevi_0308"/>
<feature type="region of interest" description="Disordered" evidence="1">
    <location>
        <begin position="80"/>
        <end position="102"/>
    </location>
</feature>
<protein>
    <recommendedName>
        <fullName evidence="5">TonB family protein</fullName>
    </recommendedName>
</protein>
<feature type="compositionally biased region" description="Acidic residues" evidence="1">
    <location>
        <begin position="82"/>
        <end position="100"/>
    </location>
</feature>
<feature type="region of interest" description="Disordered" evidence="1">
    <location>
        <begin position="145"/>
        <end position="188"/>
    </location>
</feature>
<feature type="transmembrane region" description="Helical" evidence="2">
    <location>
        <begin position="38"/>
        <end position="56"/>
    </location>
</feature>
<evidence type="ECO:0008006" key="5">
    <source>
        <dbReference type="Google" id="ProtNLM"/>
    </source>
</evidence>
<reference evidence="4" key="2">
    <citation type="journal article" date="2011" name="Stand. Genomic Sci.">
        <title>Complete genome sequence of Weeksella virosa type strain (9751T).</title>
        <authorList>
            <person name="Lang E."/>
            <person name="Teshima H."/>
            <person name="Lucas S."/>
            <person name="Lapidus A."/>
            <person name="Hammon N."/>
            <person name="Deshpande S."/>
            <person name="Nolan M."/>
            <person name="Cheng J."/>
            <person name="Pitluck S."/>
            <person name="Liolios K."/>
            <person name="Pagani I."/>
            <person name="Mikhailova N."/>
            <person name="Ivanova N."/>
            <person name="Mavromatis K."/>
            <person name="Pati A."/>
            <person name="Tapia R."/>
            <person name="Han C."/>
            <person name="Goodwin L."/>
            <person name="Chen A."/>
            <person name="Palaniappan K."/>
            <person name="Land M."/>
            <person name="Hauser L."/>
            <person name="Chang Y."/>
            <person name="Jeffries C."/>
            <person name="Brambilla E."/>
            <person name="Kopitz M."/>
            <person name="Rohde M."/>
            <person name="Goker M."/>
            <person name="Tindall B."/>
            <person name="Detter J."/>
            <person name="Woyke T."/>
            <person name="Bristow J."/>
            <person name="Eisen J."/>
            <person name="Markowitz V."/>
            <person name="Hugenholtz P."/>
            <person name="Klenk H."/>
            <person name="Kyrpides N."/>
        </authorList>
    </citation>
    <scope>NUCLEOTIDE SEQUENCE [LARGE SCALE GENOMIC DNA]</scope>
    <source>
        <strain evidence="4">ATCC 43766 / DSM 16922 / JCM 21250 / NBRC 16016 / NCTC 11634 / CL345/78</strain>
    </source>
</reference>
<keyword evidence="2" id="KW-0812">Transmembrane</keyword>
<organism evidence="3 4">
    <name type="scientific">Weeksella virosa (strain ATCC 43766 / DSM 16922 / JCM 21250 / CCUG 30538 / CDC 9751 / IAM 14551 / NBRC 16016 / NCTC 11634 / CL345/78)</name>
    <dbReference type="NCBI Taxonomy" id="865938"/>
    <lineage>
        <taxon>Bacteria</taxon>
        <taxon>Pseudomonadati</taxon>
        <taxon>Bacteroidota</taxon>
        <taxon>Flavobacteriia</taxon>
        <taxon>Flavobacteriales</taxon>
        <taxon>Weeksellaceae</taxon>
        <taxon>Weeksella</taxon>
    </lineage>
</organism>
<reference evidence="3 4" key="1">
    <citation type="journal article" date="2011" name="Stand. Genomic Sci.">
        <title>Complete genome sequence of Weeksella virosa type strain (9751).</title>
        <authorList>
            <person name="Lang E."/>
            <person name="Teshima H."/>
            <person name="Lucas S."/>
            <person name="Lapidus A."/>
            <person name="Hammon N."/>
            <person name="Deshpande S."/>
            <person name="Nolan M."/>
            <person name="Cheng J.F."/>
            <person name="Pitluck S."/>
            <person name="Liolios K."/>
            <person name="Pagani I."/>
            <person name="Mikhailova N."/>
            <person name="Ivanova N."/>
            <person name="Mavromatis K."/>
            <person name="Pati A."/>
            <person name="Tapia R."/>
            <person name="Han C."/>
            <person name="Goodwin L."/>
            <person name="Chen A."/>
            <person name="Palaniappan K."/>
            <person name="Land M."/>
            <person name="Hauser L."/>
            <person name="Chang Y.J."/>
            <person name="Jeffries C.D."/>
            <person name="Brambilla E.M."/>
            <person name="Kopitz M."/>
            <person name="Rohde M."/>
            <person name="Goker M."/>
            <person name="Tindall B.J."/>
            <person name="Detter J.C."/>
            <person name="Woyke T."/>
            <person name="Bristow J."/>
            <person name="Eisen J.A."/>
            <person name="Markowitz V."/>
            <person name="Hugenholtz P."/>
            <person name="Klenk H.P."/>
            <person name="Kyrpides N.C."/>
        </authorList>
    </citation>
    <scope>NUCLEOTIDE SEQUENCE [LARGE SCALE GENOMIC DNA]</scope>
    <source>
        <strain evidence="4">ATCC 43766 / DSM 16922 / JCM 21250 / NBRC 16016 / NCTC 11634 / CL345/78</strain>
    </source>
</reference>
<keyword evidence="2" id="KW-0472">Membrane</keyword>
<keyword evidence="4" id="KW-1185">Reference proteome</keyword>
<evidence type="ECO:0000256" key="1">
    <source>
        <dbReference type="SAM" id="MobiDB-lite"/>
    </source>
</evidence>
<dbReference type="Proteomes" id="UP000008641">
    <property type="component" value="Chromosome"/>
</dbReference>
<dbReference type="AlphaFoldDB" id="F0NY39"/>
<proteinExistence type="predicted"/>
<gene>
    <name evidence="3" type="ordered locus">Weevi_0308</name>
</gene>
<dbReference type="eggNOG" id="COG0810">
    <property type="taxonomic scope" value="Bacteria"/>
</dbReference>
<dbReference type="EMBL" id="CP002455">
    <property type="protein sequence ID" value="ADX67030.1"/>
    <property type="molecule type" value="Genomic_DNA"/>
</dbReference>
<dbReference type="HOGENOM" id="CLU_871390_0_0_10"/>
<dbReference type="RefSeq" id="WP_013597422.1">
    <property type="nucleotide sequence ID" value="NC_015144.1"/>
</dbReference>
<evidence type="ECO:0000313" key="4">
    <source>
        <dbReference type="Proteomes" id="UP000008641"/>
    </source>
</evidence>
<name>F0NY39_WEEVC</name>
<evidence type="ECO:0000256" key="2">
    <source>
        <dbReference type="SAM" id="Phobius"/>
    </source>
</evidence>